<evidence type="ECO:0000256" key="1">
    <source>
        <dbReference type="SAM" id="Phobius"/>
    </source>
</evidence>
<proteinExistence type="predicted"/>
<sequence>MWGGAGRGRGAFALSPVNAALPELVGTTSVSGTVVGRRGRFVERKGSRVSFRVISPRNFEVFSLRLPRSVLWVRILLFVLGGFWAAMAVASLLMLGLDAYALGYAVMELLPAAFLITLASVIRKNGVVVFWLVLVSMTLYLLITLVLVLGGNAVTQLLLPAMILILLLRSSSRAFFLQR</sequence>
<dbReference type="Proteomes" id="UP000317422">
    <property type="component" value="Unassembled WGS sequence"/>
</dbReference>
<accession>A0A543N7M3</accession>
<evidence type="ECO:0000313" key="2">
    <source>
        <dbReference type="EMBL" id="TQN27823.1"/>
    </source>
</evidence>
<keyword evidence="1" id="KW-0472">Membrane</keyword>
<protein>
    <submittedName>
        <fullName evidence="2">Uncharacterized protein</fullName>
    </submittedName>
</protein>
<name>A0A543N7M3_9ACTN</name>
<gene>
    <name evidence="2" type="ORF">FHX37_4553</name>
</gene>
<dbReference type="AlphaFoldDB" id="A0A543N7M3"/>
<feature type="transmembrane region" description="Helical" evidence="1">
    <location>
        <begin position="157"/>
        <end position="176"/>
    </location>
</feature>
<feature type="transmembrane region" description="Helical" evidence="1">
    <location>
        <begin position="71"/>
        <end position="95"/>
    </location>
</feature>
<keyword evidence="1" id="KW-0812">Transmembrane</keyword>
<dbReference type="EMBL" id="VFQC01000003">
    <property type="protein sequence ID" value="TQN27823.1"/>
    <property type="molecule type" value="Genomic_DNA"/>
</dbReference>
<keyword evidence="1" id="KW-1133">Transmembrane helix</keyword>
<comment type="caution">
    <text evidence="2">The sequence shown here is derived from an EMBL/GenBank/DDBJ whole genome shotgun (WGS) entry which is preliminary data.</text>
</comment>
<feature type="transmembrane region" description="Helical" evidence="1">
    <location>
        <begin position="129"/>
        <end position="151"/>
    </location>
</feature>
<organism evidence="2 3">
    <name type="scientific">Haloactinospora alba</name>
    <dbReference type="NCBI Taxonomy" id="405555"/>
    <lineage>
        <taxon>Bacteria</taxon>
        <taxon>Bacillati</taxon>
        <taxon>Actinomycetota</taxon>
        <taxon>Actinomycetes</taxon>
        <taxon>Streptosporangiales</taxon>
        <taxon>Nocardiopsidaceae</taxon>
        <taxon>Haloactinospora</taxon>
    </lineage>
</organism>
<reference evidence="2 3" key="1">
    <citation type="submission" date="2019-06" db="EMBL/GenBank/DDBJ databases">
        <title>Sequencing the genomes of 1000 actinobacteria strains.</title>
        <authorList>
            <person name="Klenk H.-P."/>
        </authorList>
    </citation>
    <scope>NUCLEOTIDE SEQUENCE [LARGE SCALE GENOMIC DNA]</scope>
    <source>
        <strain evidence="2 3">DSM 45015</strain>
    </source>
</reference>
<keyword evidence="3" id="KW-1185">Reference proteome</keyword>
<evidence type="ECO:0000313" key="3">
    <source>
        <dbReference type="Proteomes" id="UP000317422"/>
    </source>
</evidence>
<feature type="transmembrane region" description="Helical" evidence="1">
    <location>
        <begin position="101"/>
        <end position="122"/>
    </location>
</feature>